<organism evidence="9 10">
    <name type="scientific">Candidatus Harrisonbacteria bacterium RIFCSPHIGHO2_02_FULL_42_16</name>
    <dbReference type="NCBI Taxonomy" id="1798404"/>
    <lineage>
        <taxon>Bacteria</taxon>
        <taxon>Candidatus Harrisoniibacteriota</taxon>
    </lineage>
</organism>
<gene>
    <name evidence="9" type="ORF">A3B92_03035</name>
</gene>
<dbReference type="GO" id="GO:0046872">
    <property type="term" value="F:metal ion binding"/>
    <property type="evidence" value="ECO:0007669"/>
    <property type="project" value="UniProtKB-KW"/>
</dbReference>
<dbReference type="InterPro" id="IPR005846">
    <property type="entry name" value="A-D-PHexomutase_a/b/a-III"/>
</dbReference>
<comment type="cofactor">
    <cofactor evidence="1">
        <name>Mg(2+)</name>
        <dbReference type="ChEBI" id="CHEBI:18420"/>
    </cofactor>
</comment>
<evidence type="ECO:0000256" key="2">
    <source>
        <dbReference type="ARBA" id="ARBA00022553"/>
    </source>
</evidence>
<feature type="domain" description="Alpha-D-phosphohexomutase alpha/beta/alpha" evidence="8">
    <location>
        <begin position="130"/>
        <end position="231"/>
    </location>
</feature>
<reference evidence="9 10" key="1">
    <citation type="journal article" date="2016" name="Nat. Commun.">
        <title>Thousands of microbial genomes shed light on interconnected biogeochemical processes in an aquifer system.</title>
        <authorList>
            <person name="Anantharaman K."/>
            <person name="Brown C.T."/>
            <person name="Hug L.A."/>
            <person name="Sharon I."/>
            <person name="Castelle C.J."/>
            <person name="Probst A.J."/>
            <person name="Thomas B.C."/>
            <person name="Singh A."/>
            <person name="Wilkins M.J."/>
            <person name="Karaoz U."/>
            <person name="Brodie E.L."/>
            <person name="Williams K.H."/>
            <person name="Hubbard S.S."/>
            <person name="Banfield J.F."/>
        </authorList>
    </citation>
    <scope>NUCLEOTIDE SEQUENCE [LARGE SCALE GENOMIC DNA]</scope>
</reference>
<dbReference type="Pfam" id="PF02880">
    <property type="entry name" value="PGM_PMM_III"/>
    <property type="match status" value="1"/>
</dbReference>
<evidence type="ECO:0000259" key="8">
    <source>
        <dbReference type="Pfam" id="PF02880"/>
    </source>
</evidence>
<protein>
    <recommendedName>
        <fullName evidence="11">Phosphomannomutase</fullName>
    </recommendedName>
</protein>
<evidence type="ECO:0000259" key="6">
    <source>
        <dbReference type="Pfam" id="PF00408"/>
    </source>
</evidence>
<dbReference type="Gene3D" id="3.40.120.10">
    <property type="entry name" value="Alpha-D-Glucose-1,6-Bisphosphate, subunit A, domain 3"/>
    <property type="match status" value="2"/>
</dbReference>
<evidence type="ECO:0000256" key="1">
    <source>
        <dbReference type="ARBA" id="ARBA00001946"/>
    </source>
</evidence>
<dbReference type="Proteomes" id="UP000177960">
    <property type="component" value="Unassembled WGS sequence"/>
</dbReference>
<dbReference type="AlphaFoldDB" id="A0A1G1ZGG2"/>
<evidence type="ECO:0000259" key="7">
    <source>
        <dbReference type="Pfam" id="PF02879"/>
    </source>
</evidence>
<evidence type="ECO:0000256" key="4">
    <source>
        <dbReference type="ARBA" id="ARBA00022842"/>
    </source>
</evidence>
<keyword evidence="4" id="KW-0460">Magnesium</keyword>
<evidence type="ECO:0000256" key="3">
    <source>
        <dbReference type="ARBA" id="ARBA00022723"/>
    </source>
</evidence>
<keyword evidence="5" id="KW-0413">Isomerase</keyword>
<dbReference type="InterPro" id="IPR016055">
    <property type="entry name" value="A-D-PHexomutase_a/b/a-I/II/III"/>
</dbReference>
<evidence type="ECO:0000313" key="9">
    <source>
        <dbReference type="EMBL" id="OGY63605.1"/>
    </source>
</evidence>
<feature type="domain" description="Alpha-D-phosphohexomutase alpha/beta/alpha" evidence="7">
    <location>
        <begin position="6"/>
        <end position="122"/>
    </location>
</feature>
<dbReference type="Gene3D" id="3.30.310.50">
    <property type="entry name" value="Alpha-D-phosphohexomutase, C-terminal domain"/>
    <property type="match status" value="1"/>
</dbReference>
<dbReference type="STRING" id="1798404.A3B92_03035"/>
<sequence>MDYQKQYADFLKKFVKIKKPLKVVFDCSNGTTGIILKELFRKRQATSDKRQVNYVLLNAKPDGNFPAHGPNPLVKGAMRQVGREVREPRRWVGAPTAKRVGADLGIIFDGDGDRVFFIDNKGRWIDPNESAYVLTRMFKPPYVVGIVSSWRLKKLKVENRKRQVFISQVGHYFFKKLMREKKATLGLEHSGHYYFKDFFYCDSGIFAAIQVINFVSGLKTDFANWLDNLPKYYRSGEINFEVRDKEKVLNKIEKRYKNQGCKISKLDGLTVEFGPSPLKERFLSKHLASHSFKGEGWFNVRPSNTEPLLRLNVEATGKKLFNEKLKEIKKIING</sequence>
<dbReference type="InterPro" id="IPR005845">
    <property type="entry name" value="A-D-PHexomutase_a/b/a-II"/>
</dbReference>
<accession>A0A1G1ZGG2</accession>
<proteinExistence type="predicted"/>
<comment type="caution">
    <text evidence="9">The sequence shown here is derived from an EMBL/GenBank/DDBJ whole genome shotgun (WGS) entry which is preliminary data.</text>
</comment>
<evidence type="ECO:0008006" key="11">
    <source>
        <dbReference type="Google" id="ProtNLM"/>
    </source>
</evidence>
<evidence type="ECO:0000256" key="5">
    <source>
        <dbReference type="ARBA" id="ARBA00023235"/>
    </source>
</evidence>
<name>A0A1G1ZGG2_9BACT</name>
<dbReference type="PANTHER" id="PTHR43771:SF1">
    <property type="entry name" value="PHOSPHOMANNOMUTASE"/>
    <property type="match status" value="1"/>
</dbReference>
<dbReference type="SUPFAM" id="SSF53738">
    <property type="entry name" value="Phosphoglucomutase, first 3 domains"/>
    <property type="match status" value="2"/>
</dbReference>
<dbReference type="InterPro" id="IPR005843">
    <property type="entry name" value="A-D-PHexomutase_C"/>
</dbReference>
<keyword evidence="3" id="KW-0479">Metal-binding</keyword>
<dbReference type="PANTHER" id="PTHR43771">
    <property type="entry name" value="PHOSPHOMANNOMUTASE"/>
    <property type="match status" value="1"/>
</dbReference>
<dbReference type="Pfam" id="PF02879">
    <property type="entry name" value="PGM_PMM_II"/>
    <property type="match status" value="1"/>
</dbReference>
<feature type="domain" description="Alpha-D-phosphohexomutase C-terminal" evidence="6">
    <location>
        <begin position="237"/>
        <end position="326"/>
    </location>
</feature>
<dbReference type="GO" id="GO:0005975">
    <property type="term" value="P:carbohydrate metabolic process"/>
    <property type="evidence" value="ECO:0007669"/>
    <property type="project" value="InterPro"/>
</dbReference>
<dbReference type="EMBL" id="MHJG01000020">
    <property type="protein sequence ID" value="OGY63605.1"/>
    <property type="molecule type" value="Genomic_DNA"/>
</dbReference>
<evidence type="ECO:0000313" key="10">
    <source>
        <dbReference type="Proteomes" id="UP000177960"/>
    </source>
</evidence>
<dbReference type="SUPFAM" id="SSF55957">
    <property type="entry name" value="Phosphoglucomutase, C-terminal domain"/>
    <property type="match status" value="1"/>
</dbReference>
<dbReference type="InterPro" id="IPR036900">
    <property type="entry name" value="A-D-PHexomutase_C_sf"/>
</dbReference>
<keyword evidence="2" id="KW-0597">Phosphoprotein</keyword>
<dbReference type="Pfam" id="PF00408">
    <property type="entry name" value="PGM_PMM_IV"/>
    <property type="match status" value="1"/>
</dbReference>
<dbReference type="GO" id="GO:0016868">
    <property type="term" value="F:intramolecular phosphotransferase activity"/>
    <property type="evidence" value="ECO:0007669"/>
    <property type="project" value="InterPro"/>
</dbReference>